<accession>A0A2A3LCV7</accession>
<evidence type="ECO:0000313" key="1">
    <source>
        <dbReference type="EMBL" id="PBJ39100.1"/>
    </source>
</evidence>
<comment type="caution">
    <text evidence="1">The sequence shown here is derived from an EMBL/GenBank/DDBJ whole genome shotgun (WGS) entry which is preliminary data.</text>
</comment>
<dbReference type="RefSeq" id="WP_071321587.1">
    <property type="nucleotide sequence ID" value="NZ_BDNC01000130.1"/>
</dbReference>
<organism evidence="1 2">
    <name type="scientific">Mycobacterium avium subsp. hominissuis</name>
    <dbReference type="NCBI Taxonomy" id="439334"/>
    <lineage>
        <taxon>Bacteria</taxon>
        <taxon>Bacillati</taxon>
        <taxon>Actinomycetota</taxon>
        <taxon>Actinomycetes</taxon>
        <taxon>Mycobacteriales</taxon>
        <taxon>Mycobacteriaceae</taxon>
        <taxon>Mycobacterium</taxon>
        <taxon>Mycobacterium avium complex (MAC)</taxon>
    </lineage>
</organism>
<reference evidence="1 2" key="1">
    <citation type="journal article" date="2017" name="Genome Biol. Evol.">
        <title>Population Structure and Local Adaptation of MAC Lung Disease Agent Mycobacterium avium subsp. hominissuis.</title>
        <authorList>
            <person name="Yano H."/>
            <person name="Iwamoto T."/>
            <person name="Nishiuchi Y."/>
            <person name="Nakajima C."/>
            <person name="Starkova D.A."/>
            <person name="Mokrousov I."/>
            <person name="Narvskaya O."/>
            <person name="Yoshida S."/>
            <person name="Arikawa K."/>
            <person name="Nakanishi N."/>
            <person name="Osaki K."/>
            <person name="Nakagawa I."/>
            <person name="Ato M."/>
            <person name="Suzuki Y."/>
            <person name="Maruyama F."/>
        </authorList>
    </citation>
    <scope>NUCLEOTIDE SEQUENCE [LARGE SCALE GENOMIC DNA]</scope>
    <source>
        <strain evidence="1 2">OCU466</strain>
    </source>
</reference>
<proteinExistence type="predicted"/>
<dbReference type="AlphaFoldDB" id="A0A2A3LCV7"/>
<dbReference type="Proteomes" id="UP000218842">
    <property type="component" value="Unassembled WGS sequence"/>
</dbReference>
<name>A0A2A3LCV7_MYCAV</name>
<protein>
    <submittedName>
        <fullName evidence="1">Uncharacterized protein</fullName>
    </submittedName>
</protein>
<evidence type="ECO:0000313" key="2">
    <source>
        <dbReference type="Proteomes" id="UP000218842"/>
    </source>
</evidence>
<dbReference type="EMBL" id="LBGZ01000029">
    <property type="protein sequence ID" value="PBJ39100.1"/>
    <property type="molecule type" value="Genomic_DNA"/>
</dbReference>
<gene>
    <name evidence="1" type="ORF">XV03_03745</name>
</gene>
<sequence>MYRPEITVQEYRYLVECKYQRIIKGWALVDHHNSVQGWHAVVPGDSQWATAESAMKAFVPDTRVRQWRQRLGWTVQEDVDRYWLTAFLTAIRTGYTFEGGG</sequence>